<dbReference type="GO" id="GO:0015295">
    <property type="term" value="F:solute:proton symporter activity"/>
    <property type="evidence" value="ECO:0007669"/>
    <property type="project" value="TreeGrafter"/>
</dbReference>
<keyword evidence="10" id="KW-1185">Reference proteome</keyword>
<accession>A0A7G3GEP5</accession>
<keyword evidence="5 8" id="KW-0812">Transmembrane</keyword>
<feature type="transmembrane region" description="Helical" evidence="8">
    <location>
        <begin position="199"/>
        <end position="217"/>
    </location>
</feature>
<evidence type="ECO:0000256" key="7">
    <source>
        <dbReference type="ARBA" id="ARBA00023136"/>
    </source>
</evidence>
<evidence type="ECO:0000256" key="6">
    <source>
        <dbReference type="ARBA" id="ARBA00022989"/>
    </source>
</evidence>
<feature type="transmembrane region" description="Helical" evidence="8">
    <location>
        <begin position="252"/>
        <end position="269"/>
    </location>
</feature>
<dbReference type="EMBL" id="CP025781">
    <property type="protein sequence ID" value="QBC45403.1"/>
    <property type="molecule type" value="Genomic_DNA"/>
</dbReference>
<feature type="transmembrane region" description="Helical" evidence="8">
    <location>
        <begin position="155"/>
        <end position="179"/>
    </location>
</feature>
<keyword evidence="4" id="KW-1003">Cell membrane</keyword>
<reference evidence="9 10" key="1">
    <citation type="submission" date="2018-01" db="EMBL/GenBank/DDBJ databases">
        <title>Genome sequence of Iodobacter sp. strain PCH194 isolated from Indian Trans-Himalaya.</title>
        <authorList>
            <person name="Kumar V."/>
            <person name="Thakur V."/>
            <person name="Kumar S."/>
            <person name="Singh D."/>
        </authorList>
    </citation>
    <scope>NUCLEOTIDE SEQUENCE [LARGE SCALE GENOMIC DNA]</scope>
    <source>
        <strain evidence="9 10">PCH194</strain>
    </source>
</reference>
<feature type="transmembrane region" description="Helical" evidence="8">
    <location>
        <begin position="367"/>
        <end position="388"/>
    </location>
</feature>
<comment type="subcellular location">
    <subcellularLocation>
        <location evidence="8">Cell inner membrane</location>
        <topology evidence="8">Multi-pass membrane protein</topology>
    </subcellularLocation>
    <subcellularLocation>
        <location evidence="1">Cell membrane</location>
        <topology evidence="1">Multi-pass membrane protein</topology>
    </subcellularLocation>
</comment>
<keyword evidence="6 8" id="KW-1133">Transmembrane helix</keyword>
<feature type="transmembrane region" description="Helical" evidence="8">
    <location>
        <begin position="408"/>
        <end position="434"/>
    </location>
</feature>
<dbReference type="KEGG" id="ifl:C1H71_18925"/>
<dbReference type="InterPro" id="IPR003804">
    <property type="entry name" value="Lactate_perm"/>
</dbReference>
<evidence type="ECO:0000256" key="4">
    <source>
        <dbReference type="ARBA" id="ARBA00022475"/>
    </source>
</evidence>
<proteinExistence type="inferred from homology"/>
<dbReference type="Pfam" id="PF02652">
    <property type="entry name" value="Lactate_perm"/>
    <property type="match status" value="1"/>
</dbReference>
<dbReference type="PANTHER" id="PTHR30003:SF0">
    <property type="entry name" value="GLYCOLATE PERMEASE GLCA-RELATED"/>
    <property type="match status" value="1"/>
</dbReference>
<dbReference type="Proteomes" id="UP000515917">
    <property type="component" value="Chromosome"/>
</dbReference>
<evidence type="ECO:0000256" key="5">
    <source>
        <dbReference type="ARBA" id="ARBA00022692"/>
    </source>
</evidence>
<dbReference type="NCBIfam" id="TIGR00795">
    <property type="entry name" value="lctP"/>
    <property type="match status" value="1"/>
</dbReference>
<protein>
    <recommendedName>
        <fullName evidence="8">L-lactate permease</fullName>
    </recommendedName>
</protein>
<feature type="transmembrane region" description="Helical" evidence="8">
    <location>
        <begin position="116"/>
        <end position="149"/>
    </location>
</feature>
<dbReference type="PANTHER" id="PTHR30003">
    <property type="entry name" value="L-LACTATE PERMEASE"/>
    <property type="match status" value="1"/>
</dbReference>
<dbReference type="GO" id="GO:0005886">
    <property type="term" value="C:plasma membrane"/>
    <property type="evidence" value="ECO:0007669"/>
    <property type="project" value="UniProtKB-SubCell"/>
</dbReference>
<keyword evidence="3 8" id="KW-0813">Transport</keyword>
<gene>
    <name evidence="9" type="ORF">C1H71_18925</name>
</gene>
<evidence type="ECO:0000256" key="1">
    <source>
        <dbReference type="ARBA" id="ARBA00004651"/>
    </source>
</evidence>
<organism evidence="9 10">
    <name type="scientific">Iodobacter fluviatilis</name>
    <dbReference type="NCBI Taxonomy" id="537"/>
    <lineage>
        <taxon>Bacteria</taxon>
        <taxon>Pseudomonadati</taxon>
        <taxon>Pseudomonadota</taxon>
        <taxon>Betaproteobacteria</taxon>
        <taxon>Neisseriales</taxon>
        <taxon>Chitinibacteraceae</taxon>
        <taxon>Iodobacter</taxon>
    </lineage>
</organism>
<keyword evidence="7 8" id="KW-0472">Membrane</keyword>
<sequence length="551" mass="59433">MMTWTQTYDPLGNIGLSALIAAIPIIFFFLALTVFRLKGHIAGLGTIISTLAVALFFYKMPIGMALMATFNGMWYGLWPISWIIITAVFLYKLSVKSGQFEIIRDSVISVTDDQRLQVILIGFSFGAFLEGSAGFGAPVAITAGILVALGLQPLYAAGLCLIANTAPVAFGALGIPILVAGKTTGIDPMLIGMMAGRQLPLLSMFVPFFLVWLMDGYRGVRQTWPAVLVAGLSFALAQYYTSNYIGPELPDITSALVSMLALSVFLKFWQPKEAFTFGIDRCQPRKKSPPTHYSLSQILKAWSPFIVLTIIVIIWSLPQFKALFAKGGALYSLVFSFHVPGLDNLVIKTTPIVTSDTPYAAEYKFDLISATGSGILLAALITMALLRIRISDGISVFAETLQELLRPIFSIACVLGFAYLANYSGLSSTLALALASTGKFFPFFSPVLGWLGVFLTGSDTSSNALFSSLQSITAQQIGVSEVLLVAANTTGGVTGKMISPQSIAVACAAVGLVGRESDLFRFTIKWSFMFLLLLCIMTYIQAYYLTGMIPG</sequence>
<comment type="function">
    <text evidence="8">Uptake of L-lactate across the membrane. Can also transport D-lactate and glycolate.</text>
</comment>
<feature type="transmembrane region" description="Helical" evidence="8">
    <location>
        <begin position="223"/>
        <end position="240"/>
    </location>
</feature>
<keyword evidence="8" id="KW-0997">Cell inner membrane</keyword>
<evidence type="ECO:0000256" key="2">
    <source>
        <dbReference type="ARBA" id="ARBA00010100"/>
    </source>
</evidence>
<feature type="transmembrane region" description="Helical" evidence="8">
    <location>
        <begin position="72"/>
        <end position="95"/>
    </location>
</feature>
<name>A0A7G3GEP5_9NEIS</name>
<dbReference type="GO" id="GO:0015129">
    <property type="term" value="F:lactate transmembrane transporter activity"/>
    <property type="evidence" value="ECO:0007669"/>
    <property type="project" value="UniProtKB-UniRule"/>
</dbReference>
<feature type="transmembrane region" description="Helical" evidence="8">
    <location>
        <begin position="440"/>
        <end position="457"/>
    </location>
</feature>
<feature type="transmembrane region" description="Helical" evidence="8">
    <location>
        <begin position="526"/>
        <end position="545"/>
    </location>
</feature>
<evidence type="ECO:0000256" key="8">
    <source>
        <dbReference type="RuleBase" id="RU365092"/>
    </source>
</evidence>
<evidence type="ECO:0000313" key="10">
    <source>
        <dbReference type="Proteomes" id="UP000515917"/>
    </source>
</evidence>
<feature type="transmembrane region" description="Helical" evidence="8">
    <location>
        <begin position="298"/>
        <end position="317"/>
    </location>
</feature>
<dbReference type="RefSeq" id="WP_130107907.1">
    <property type="nucleotide sequence ID" value="NZ_CP025781.1"/>
</dbReference>
<dbReference type="AlphaFoldDB" id="A0A7G3GEP5"/>
<feature type="transmembrane region" description="Helical" evidence="8">
    <location>
        <begin position="41"/>
        <end position="60"/>
    </location>
</feature>
<evidence type="ECO:0000256" key="3">
    <source>
        <dbReference type="ARBA" id="ARBA00022448"/>
    </source>
</evidence>
<feature type="transmembrane region" description="Helical" evidence="8">
    <location>
        <begin position="329"/>
        <end position="347"/>
    </location>
</feature>
<feature type="transmembrane region" description="Helical" evidence="8">
    <location>
        <begin position="12"/>
        <end position="34"/>
    </location>
</feature>
<comment type="similarity">
    <text evidence="2 8">Belongs to the lactate permease family.</text>
</comment>
<evidence type="ECO:0000313" key="9">
    <source>
        <dbReference type="EMBL" id="QBC45403.1"/>
    </source>
</evidence>